<proteinExistence type="predicted"/>
<accession>A0A146MF90</accession>
<name>A0A146MF90_LYGHE</name>
<evidence type="ECO:0000313" key="1">
    <source>
        <dbReference type="EMBL" id="JAQ17376.1"/>
    </source>
</evidence>
<reference evidence="1" key="1">
    <citation type="journal article" date="2016" name="Gigascience">
        <title>De novo construction of an expanded transcriptome assembly for the western tarnished plant bug, Lygus hesperus.</title>
        <authorList>
            <person name="Tassone E.E."/>
            <person name="Geib S.M."/>
            <person name="Hall B."/>
            <person name="Fabrick J.A."/>
            <person name="Brent C.S."/>
            <person name="Hull J.J."/>
        </authorList>
    </citation>
    <scope>NUCLEOTIDE SEQUENCE</scope>
</reference>
<organism evidence="1">
    <name type="scientific">Lygus hesperus</name>
    <name type="common">Western plant bug</name>
    <dbReference type="NCBI Taxonomy" id="30085"/>
    <lineage>
        <taxon>Eukaryota</taxon>
        <taxon>Metazoa</taxon>
        <taxon>Ecdysozoa</taxon>
        <taxon>Arthropoda</taxon>
        <taxon>Hexapoda</taxon>
        <taxon>Insecta</taxon>
        <taxon>Pterygota</taxon>
        <taxon>Neoptera</taxon>
        <taxon>Paraneoptera</taxon>
        <taxon>Hemiptera</taxon>
        <taxon>Heteroptera</taxon>
        <taxon>Panheteroptera</taxon>
        <taxon>Cimicomorpha</taxon>
        <taxon>Miridae</taxon>
        <taxon>Mirini</taxon>
        <taxon>Lygus</taxon>
    </lineage>
</organism>
<protein>
    <submittedName>
        <fullName evidence="1">Uncharacterized protein</fullName>
    </submittedName>
</protein>
<sequence length="106" mass="12024">MQRFAQNSHRATAVSVFTQQCGKLVLFTICPTLPNRNTRFYINLWFINAYAKLMSRIFARNFIRKVTQHSIKVTIAVCTVGLNGTLTHQVVVLKHYANIVAVKLAS</sequence>
<gene>
    <name evidence="1" type="ORF">g.95457</name>
</gene>
<dbReference type="EMBL" id="GDHC01001253">
    <property type="protein sequence ID" value="JAQ17376.1"/>
    <property type="molecule type" value="Transcribed_RNA"/>
</dbReference>
<dbReference type="AlphaFoldDB" id="A0A146MF90"/>